<dbReference type="Proteomes" id="UP000822688">
    <property type="component" value="Chromosome V"/>
</dbReference>
<feature type="region of interest" description="Disordered" evidence="1">
    <location>
        <begin position="136"/>
        <end position="157"/>
    </location>
</feature>
<evidence type="ECO:0000256" key="1">
    <source>
        <dbReference type="SAM" id="MobiDB-lite"/>
    </source>
</evidence>
<accession>A0A8T0HQG1</accession>
<dbReference type="EMBL" id="CM026426">
    <property type="protein sequence ID" value="KAG0572975.1"/>
    <property type="molecule type" value="Genomic_DNA"/>
</dbReference>
<protein>
    <submittedName>
        <fullName evidence="2">Uncharacterized protein</fullName>
    </submittedName>
</protein>
<comment type="caution">
    <text evidence="2">The sequence shown here is derived from an EMBL/GenBank/DDBJ whole genome shotgun (WGS) entry which is preliminary data.</text>
</comment>
<keyword evidence="3" id="KW-1185">Reference proteome</keyword>
<name>A0A8T0HQG1_CERPU</name>
<dbReference type="AlphaFoldDB" id="A0A8T0HQG1"/>
<evidence type="ECO:0000313" key="3">
    <source>
        <dbReference type="Proteomes" id="UP000822688"/>
    </source>
</evidence>
<feature type="compositionally biased region" description="Polar residues" evidence="1">
    <location>
        <begin position="136"/>
        <end position="150"/>
    </location>
</feature>
<evidence type="ECO:0000313" key="2">
    <source>
        <dbReference type="EMBL" id="KAG0572975.1"/>
    </source>
</evidence>
<proteinExistence type="predicted"/>
<organism evidence="2 3">
    <name type="scientific">Ceratodon purpureus</name>
    <name type="common">Fire moss</name>
    <name type="synonym">Dicranum purpureum</name>
    <dbReference type="NCBI Taxonomy" id="3225"/>
    <lineage>
        <taxon>Eukaryota</taxon>
        <taxon>Viridiplantae</taxon>
        <taxon>Streptophyta</taxon>
        <taxon>Embryophyta</taxon>
        <taxon>Bryophyta</taxon>
        <taxon>Bryophytina</taxon>
        <taxon>Bryopsida</taxon>
        <taxon>Dicranidae</taxon>
        <taxon>Pseudoditrichales</taxon>
        <taxon>Ditrichaceae</taxon>
        <taxon>Ceratodon</taxon>
    </lineage>
</organism>
<reference evidence="2" key="1">
    <citation type="submission" date="2020-06" db="EMBL/GenBank/DDBJ databases">
        <title>WGS assembly of Ceratodon purpureus strain R40.</title>
        <authorList>
            <person name="Carey S.B."/>
            <person name="Jenkins J."/>
            <person name="Shu S."/>
            <person name="Lovell J.T."/>
            <person name="Sreedasyam A."/>
            <person name="Maumus F."/>
            <person name="Tiley G.P."/>
            <person name="Fernandez-Pozo N."/>
            <person name="Barry K."/>
            <person name="Chen C."/>
            <person name="Wang M."/>
            <person name="Lipzen A."/>
            <person name="Daum C."/>
            <person name="Saski C.A."/>
            <person name="Payton A.C."/>
            <person name="Mcbreen J.C."/>
            <person name="Conrad R.E."/>
            <person name="Kollar L.M."/>
            <person name="Olsson S."/>
            <person name="Huttunen S."/>
            <person name="Landis J.B."/>
            <person name="Wickett N.J."/>
            <person name="Johnson M.G."/>
            <person name="Rensing S.A."/>
            <person name="Grimwood J."/>
            <person name="Schmutz J."/>
            <person name="Mcdaniel S.F."/>
        </authorList>
    </citation>
    <scope>NUCLEOTIDE SEQUENCE</scope>
    <source>
        <strain evidence="2">R40</strain>
    </source>
</reference>
<gene>
    <name evidence="2" type="ORF">KC19_VG138100</name>
</gene>
<sequence length="157" mass="17180">MQMLPPLGQVPLQPPKTSLLQVHRRLCPSGPHLPQLHCSKPASLHILIAENNPTAPQRQLLTTTTLSYKLKSSPIHAIIALTAPKSSNTLQNLQKSTQPLPHAKSNLENQPARHITSKAPYNPLKALEDLLQIVEPSQDSTTSYNNTGTETIHGPHL</sequence>